<keyword evidence="5" id="KW-0378">Hydrolase</keyword>
<dbReference type="Pfam" id="PF01934">
    <property type="entry name" value="HepT-like"/>
    <property type="match status" value="1"/>
</dbReference>
<protein>
    <submittedName>
        <fullName evidence="6">DUF86 domain-containing protein</fullName>
    </submittedName>
</protein>
<evidence type="ECO:0000313" key="7">
    <source>
        <dbReference type="Proteomes" id="UP000295023"/>
    </source>
</evidence>
<dbReference type="PANTHER" id="PTHR34139:SF1">
    <property type="entry name" value="RNASE MJ1380-RELATED"/>
    <property type="match status" value="1"/>
</dbReference>
<evidence type="ECO:0000313" key="6">
    <source>
        <dbReference type="EMBL" id="TCZ64061.1"/>
    </source>
</evidence>
<dbReference type="GO" id="GO:0000166">
    <property type="term" value="F:nucleotide binding"/>
    <property type="evidence" value="ECO:0007669"/>
    <property type="project" value="UniProtKB-KW"/>
</dbReference>
<evidence type="ECO:0000256" key="2">
    <source>
        <dbReference type="ARBA" id="ARBA00022649"/>
    </source>
</evidence>
<dbReference type="InterPro" id="IPR008201">
    <property type="entry name" value="HepT-like"/>
</dbReference>
<dbReference type="InterPro" id="IPR051813">
    <property type="entry name" value="HepT_RNase_toxin"/>
</dbReference>
<dbReference type="GO" id="GO:0110001">
    <property type="term" value="C:toxin-antitoxin complex"/>
    <property type="evidence" value="ECO:0007669"/>
    <property type="project" value="InterPro"/>
</dbReference>
<dbReference type="GO" id="GO:0004540">
    <property type="term" value="F:RNA nuclease activity"/>
    <property type="evidence" value="ECO:0007669"/>
    <property type="project" value="InterPro"/>
</dbReference>
<dbReference type="OrthoDB" id="4829434at2"/>
<keyword evidence="2" id="KW-1277">Toxin-antitoxin system</keyword>
<gene>
    <name evidence="6" type="ORF">EXY23_08820</name>
</gene>
<organism evidence="6 7">
    <name type="scientific">Roseicella aquatilis</name>
    <dbReference type="NCBI Taxonomy" id="2527868"/>
    <lineage>
        <taxon>Bacteria</taxon>
        <taxon>Pseudomonadati</taxon>
        <taxon>Pseudomonadota</taxon>
        <taxon>Alphaproteobacteria</taxon>
        <taxon>Acetobacterales</taxon>
        <taxon>Roseomonadaceae</taxon>
        <taxon>Roseicella</taxon>
    </lineage>
</organism>
<dbReference type="Proteomes" id="UP000295023">
    <property type="component" value="Unassembled WGS sequence"/>
</dbReference>
<sequence length="117" mass="12890">MRDRQAQIDEAPDDIAIWGERLMAHLAGVGEAEFARNVLVQDAACRCIMVLGEAARRLTDLDPGMADRHPDLALREAYGARNRIAHGYDVVDYAIVWAAARQAIPRMVAAARAVLDH</sequence>
<dbReference type="GO" id="GO:0016787">
    <property type="term" value="F:hydrolase activity"/>
    <property type="evidence" value="ECO:0007669"/>
    <property type="project" value="UniProtKB-KW"/>
</dbReference>
<keyword evidence="1" id="KW-0597">Phosphoprotein</keyword>
<dbReference type="RefSeq" id="WP_132287170.1">
    <property type="nucleotide sequence ID" value="NZ_SKBM01000006.1"/>
</dbReference>
<keyword evidence="7" id="KW-1185">Reference proteome</keyword>
<keyword evidence="4" id="KW-0547">Nucleotide-binding</keyword>
<comment type="caution">
    <text evidence="6">The sequence shown here is derived from an EMBL/GenBank/DDBJ whole genome shotgun (WGS) entry which is preliminary data.</text>
</comment>
<name>A0A4R4DQC6_9PROT</name>
<reference evidence="6 7" key="1">
    <citation type="submission" date="2019-03" db="EMBL/GenBank/DDBJ databases">
        <title>Paracraurococcus aquatilis NE82 genome sequence.</title>
        <authorList>
            <person name="Zhao Y."/>
            <person name="Du Z."/>
        </authorList>
    </citation>
    <scope>NUCLEOTIDE SEQUENCE [LARGE SCALE GENOMIC DNA]</scope>
    <source>
        <strain evidence="6 7">NE82</strain>
    </source>
</reference>
<keyword evidence="3" id="KW-0540">Nuclease</keyword>
<accession>A0A4R4DQC6</accession>
<proteinExistence type="predicted"/>
<evidence type="ECO:0000256" key="3">
    <source>
        <dbReference type="ARBA" id="ARBA00022722"/>
    </source>
</evidence>
<evidence type="ECO:0000256" key="1">
    <source>
        <dbReference type="ARBA" id="ARBA00022553"/>
    </source>
</evidence>
<evidence type="ECO:0000256" key="4">
    <source>
        <dbReference type="ARBA" id="ARBA00022741"/>
    </source>
</evidence>
<dbReference type="AlphaFoldDB" id="A0A4R4DQC6"/>
<dbReference type="PANTHER" id="PTHR34139">
    <property type="entry name" value="UPF0331 PROTEIN MJ0127"/>
    <property type="match status" value="1"/>
</dbReference>
<evidence type="ECO:0000256" key="5">
    <source>
        <dbReference type="ARBA" id="ARBA00022801"/>
    </source>
</evidence>
<dbReference type="EMBL" id="SKBM01000006">
    <property type="protein sequence ID" value="TCZ64061.1"/>
    <property type="molecule type" value="Genomic_DNA"/>
</dbReference>